<reference evidence="2" key="3">
    <citation type="submission" date="2023-02" db="EMBL/GenBank/DDBJ databases">
        <title>The sequence of Aeromonas hydrophila K533.</title>
        <authorList>
            <person name="Luo X."/>
        </authorList>
    </citation>
    <scope>NUCLEOTIDE SEQUENCE</scope>
    <source>
        <strain evidence="2">K533</strain>
    </source>
</reference>
<dbReference type="EMBL" id="CP118942">
    <property type="protein sequence ID" value="WEE26794.1"/>
    <property type="molecule type" value="Genomic_DNA"/>
</dbReference>
<dbReference type="EMBL" id="DACTUL010000002">
    <property type="protein sequence ID" value="HAT6342630.1"/>
    <property type="molecule type" value="Genomic_DNA"/>
</dbReference>
<evidence type="ECO:0000313" key="2">
    <source>
        <dbReference type="EMBL" id="WEE26794.1"/>
    </source>
</evidence>
<dbReference type="RefSeq" id="WP_130631666.1">
    <property type="nucleotide sequence ID" value="NZ_AP019193.1"/>
</dbReference>
<organism evidence="1 3">
    <name type="scientific">Aeromonas hydrophila</name>
    <dbReference type="NCBI Taxonomy" id="644"/>
    <lineage>
        <taxon>Bacteria</taxon>
        <taxon>Pseudomonadati</taxon>
        <taxon>Pseudomonadota</taxon>
        <taxon>Gammaproteobacteria</taxon>
        <taxon>Aeromonadales</taxon>
        <taxon>Aeromonadaceae</taxon>
        <taxon>Aeromonas</taxon>
    </lineage>
</organism>
<proteinExistence type="predicted"/>
<evidence type="ECO:0000313" key="1">
    <source>
        <dbReference type="EMBL" id="HAT6342630.1"/>
    </source>
</evidence>
<dbReference type="Proteomes" id="UP001214666">
    <property type="component" value="Chromosome"/>
</dbReference>
<reference evidence="1" key="2">
    <citation type="submission" date="2020-01" db="EMBL/GenBank/DDBJ databases">
        <authorList>
            <consortium name="NCBI Pathogen Detection Project"/>
        </authorList>
    </citation>
    <scope>NUCLEOTIDE SEQUENCE</scope>
    <source>
        <strain evidence="1">OLC2673_Aeromonas</strain>
    </source>
</reference>
<evidence type="ECO:0000313" key="3">
    <source>
        <dbReference type="Proteomes" id="UP000859505"/>
    </source>
</evidence>
<sequence>MTVNRGMGILLHRVAFWLQGTIICSPLPVNYDHEGARYVTISADLDENPSIQANPADKAFA</sequence>
<dbReference type="AlphaFoldDB" id="A0A4P7ILS6"/>
<gene>
    <name evidence="1" type="ORF">JAJ28_000288</name>
    <name evidence="2" type="ORF">PY771_00215</name>
</gene>
<dbReference type="Proteomes" id="UP000859505">
    <property type="component" value="Unassembled WGS sequence"/>
</dbReference>
<accession>A0A4P7ILS6</accession>
<dbReference type="GeneID" id="44141979"/>
<protein>
    <submittedName>
        <fullName evidence="1">Uncharacterized protein</fullName>
    </submittedName>
</protein>
<name>A0A4P7ILS6_AERHY</name>
<reference evidence="1" key="1">
    <citation type="journal article" date="2018" name="Genome Biol.">
        <title>SKESA: strategic k-mer extension for scrupulous assemblies.</title>
        <authorList>
            <person name="Souvorov A."/>
            <person name="Agarwala R."/>
            <person name="Lipman D.J."/>
        </authorList>
    </citation>
    <scope>NUCLEOTIDE SEQUENCE</scope>
    <source>
        <strain evidence="1">OLC2673_Aeromonas</strain>
    </source>
</reference>